<organism evidence="1 2">
    <name type="scientific">Rhododendron molle</name>
    <name type="common">Chinese azalea</name>
    <name type="synonym">Azalea mollis</name>
    <dbReference type="NCBI Taxonomy" id="49168"/>
    <lineage>
        <taxon>Eukaryota</taxon>
        <taxon>Viridiplantae</taxon>
        <taxon>Streptophyta</taxon>
        <taxon>Embryophyta</taxon>
        <taxon>Tracheophyta</taxon>
        <taxon>Spermatophyta</taxon>
        <taxon>Magnoliopsida</taxon>
        <taxon>eudicotyledons</taxon>
        <taxon>Gunneridae</taxon>
        <taxon>Pentapetalae</taxon>
        <taxon>asterids</taxon>
        <taxon>Ericales</taxon>
        <taxon>Ericaceae</taxon>
        <taxon>Ericoideae</taxon>
        <taxon>Rhodoreae</taxon>
        <taxon>Rhododendron</taxon>
    </lineage>
</organism>
<protein>
    <submittedName>
        <fullName evidence="1">Uncharacterized protein</fullName>
    </submittedName>
</protein>
<dbReference type="EMBL" id="CM046390">
    <property type="protein sequence ID" value="KAI8565062.1"/>
    <property type="molecule type" value="Genomic_DNA"/>
</dbReference>
<evidence type="ECO:0000313" key="2">
    <source>
        <dbReference type="Proteomes" id="UP001062846"/>
    </source>
</evidence>
<gene>
    <name evidence="1" type="ORF">RHMOL_Rhmol03G0231500</name>
</gene>
<reference evidence="1" key="1">
    <citation type="submission" date="2022-02" db="EMBL/GenBank/DDBJ databases">
        <title>Plant Genome Project.</title>
        <authorList>
            <person name="Zhang R.-G."/>
        </authorList>
    </citation>
    <scope>NUCLEOTIDE SEQUENCE</scope>
    <source>
        <strain evidence="1">AT1</strain>
    </source>
</reference>
<sequence>MMELEKFHVINCPGFRVCHPREPGWPSPQRSEKRKSGACGQKRFLRNPGASSLVLRNESAEVGLLGLEELKASSIQDPSVLKHVGDTDSCSNATDGMPNGAPYQAERVLCTAKKHEKDIQMLGLRIKKHEENIKFLKSQKNSLDDSILDMQVSLGNYHSSSSPVIKDEDRTRMKSEEETLEDIIRHEKSAASILCLLKTRHASQTSHLALSKDVLGVVAQLGKLDDDNLSRLLSEYLGIETMLAVVCKTNEGVKALETYEKDGSITKNSGIHELGISIGRQLDGRFLVICLENLRQYSGEFVANDPQMRLDLLKPSLPNGGSPPGFLGFAVNMINIDTDNLSRLTATGNGLRETLFYNLFARLQVYNTREDMLQALPCIKDGAISLDGGIIKPTGIFYLGCRASINVKFPKGCGTSTLPANYLETEKLIKEMKWKGEKIQEDMQREQALLNHAMFSFEVKKKEFVKYLAESSSHVTQHQTGQGGTD</sequence>
<proteinExistence type="predicted"/>
<keyword evidence="2" id="KW-1185">Reference proteome</keyword>
<comment type="caution">
    <text evidence="1">The sequence shown here is derived from an EMBL/GenBank/DDBJ whole genome shotgun (WGS) entry which is preliminary data.</text>
</comment>
<evidence type="ECO:0000313" key="1">
    <source>
        <dbReference type="EMBL" id="KAI8565062.1"/>
    </source>
</evidence>
<name>A0ACC0PK11_RHOML</name>
<accession>A0ACC0PK11</accession>
<dbReference type="Proteomes" id="UP001062846">
    <property type="component" value="Chromosome 3"/>
</dbReference>